<evidence type="ECO:0000256" key="3">
    <source>
        <dbReference type="SAM" id="SignalP"/>
    </source>
</evidence>
<dbReference type="Pfam" id="PF11807">
    <property type="entry name" value="UstYa"/>
    <property type="match status" value="1"/>
</dbReference>
<evidence type="ECO:0000313" key="5">
    <source>
        <dbReference type="Proteomes" id="UP000054270"/>
    </source>
</evidence>
<dbReference type="PANTHER" id="PTHR33365">
    <property type="entry name" value="YALI0B05434P"/>
    <property type="match status" value="1"/>
</dbReference>
<evidence type="ECO:0000313" key="4">
    <source>
        <dbReference type="EMBL" id="KJA19837.1"/>
    </source>
</evidence>
<organism evidence="4 5">
    <name type="scientific">Hypholoma sublateritium (strain FD-334 SS-4)</name>
    <dbReference type="NCBI Taxonomy" id="945553"/>
    <lineage>
        <taxon>Eukaryota</taxon>
        <taxon>Fungi</taxon>
        <taxon>Dikarya</taxon>
        <taxon>Basidiomycota</taxon>
        <taxon>Agaricomycotina</taxon>
        <taxon>Agaricomycetes</taxon>
        <taxon>Agaricomycetidae</taxon>
        <taxon>Agaricales</taxon>
        <taxon>Agaricineae</taxon>
        <taxon>Strophariaceae</taxon>
        <taxon>Hypholoma</taxon>
    </lineage>
</organism>
<reference evidence="5" key="1">
    <citation type="submission" date="2014-04" db="EMBL/GenBank/DDBJ databases">
        <title>Evolutionary Origins and Diversification of the Mycorrhizal Mutualists.</title>
        <authorList>
            <consortium name="DOE Joint Genome Institute"/>
            <consortium name="Mycorrhizal Genomics Consortium"/>
            <person name="Kohler A."/>
            <person name="Kuo A."/>
            <person name="Nagy L.G."/>
            <person name="Floudas D."/>
            <person name="Copeland A."/>
            <person name="Barry K.W."/>
            <person name="Cichocki N."/>
            <person name="Veneault-Fourrey C."/>
            <person name="LaButti K."/>
            <person name="Lindquist E.A."/>
            <person name="Lipzen A."/>
            <person name="Lundell T."/>
            <person name="Morin E."/>
            <person name="Murat C."/>
            <person name="Riley R."/>
            <person name="Ohm R."/>
            <person name="Sun H."/>
            <person name="Tunlid A."/>
            <person name="Henrissat B."/>
            <person name="Grigoriev I.V."/>
            <person name="Hibbett D.S."/>
            <person name="Martin F."/>
        </authorList>
    </citation>
    <scope>NUCLEOTIDE SEQUENCE [LARGE SCALE GENOMIC DNA]</scope>
    <source>
        <strain evidence="5">FD-334 SS-4</strain>
    </source>
</reference>
<dbReference type="AlphaFoldDB" id="A0A0D2KZD2"/>
<dbReference type="OMA" id="TAMEVEW"/>
<protein>
    <submittedName>
        <fullName evidence="4">Uncharacterized protein</fullName>
    </submittedName>
</protein>
<dbReference type="Proteomes" id="UP000054270">
    <property type="component" value="Unassembled WGS sequence"/>
</dbReference>
<keyword evidence="3" id="KW-0732">Signal</keyword>
<evidence type="ECO:0000256" key="2">
    <source>
        <dbReference type="ARBA" id="ARBA00035112"/>
    </source>
</evidence>
<name>A0A0D2KZD2_HYPSF</name>
<dbReference type="STRING" id="945553.A0A0D2KZD2"/>
<gene>
    <name evidence="4" type="ORF">HYPSUDRAFT_56409</name>
</gene>
<sequence>MARFSIFVATISMLLSFLVSLASVRHINSQQRLLDELVFQDTRGLYEDDPLLERLPRKFEAVAMNIQENHHFSLVDDTAWAETMPGHRGFVRLGPKGRSFGVSAYHQLHCINALRFDYTVARDGLVTDAAALSAKLGHDNHCFQFVRQAILCKADDTLVPINSKRNQSLSSAGFGVTHRCRNWAQVRDFVLQNDAKWVGIPFMGTKESL</sequence>
<proteinExistence type="inferred from homology"/>
<comment type="similarity">
    <text evidence="2">Belongs to the ustYa family.</text>
</comment>
<dbReference type="OrthoDB" id="3687641at2759"/>
<feature type="signal peptide" evidence="3">
    <location>
        <begin position="1"/>
        <end position="29"/>
    </location>
</feature>
<dbReference type="GO" id="GO:0043386">
    <property type="term" value="P:mycotoxin biosynthetic process"/>
    <property type="evidence" value="ECO:0007669"/>
    <property type="project" value="InterPro"/>
</dbReference>
<comment type="pathway">
    <text evidence="1">Mycotoxin biosynthesis.</text>
</comment>
<dbReference type="InterPro" id="IPR021765">
    <property type="entry name" value="UstYa-like"/>
</dbReference>
<dbReference type="EMBL" id="KN817573">
    <property type="protein sequence ID" value="KJA19837.1"/>
    <property type="molecule type" value="Genomic_DNA"/>
</dbReference>
<dbReference type="PANTHER" id="PTHR33365:SF4">
    <property type="entry name" value="CYCLOCHLOROTINE BIOSYNTHESIS PROTEIN O"/>
    <property type="match status" value="1"/>
</dbReference>
<accession>A0A0D2KZD2</accession>
<evidence type="ECO:0000256" key="1">
    <source>
        <dbReference type="ARBA" id="ARBA00004685"/>
    </source>
</evidence>
<keyword evidence="5" id="KW-1185">Reference proteome</keyword>
<feature type="chain" id="PRO_5002246125" evidence="3">
    <location>
        <begin position="30"/>
        <end position="209"/>
    </location>
</feature>